<dbReference type="InterPro" id="IPR002181">
    <property type="entry name" value="Fibrinogen_a/b/g_C_dom"/>
</dbReference>
<dbReference type="InterPro" id="IPR050373">
    <property type="entry name" value="Fibrinogen_C-term_domain"/>
</dbReference>
<dbReference type="InterPro" id="IPR014716">
    <property type="entry name" value="Fibrinogen_a/b/g_C_1"/>
</dbReference>
<dbReference type="Proteomes" id="UP001591681">
    <property type="component" value="Unassembled WGS sequence"/>
</dbReference>
<dbReference type="PANTHER" id="PTHR19143:SF225">
    <property type="entry name" value="MICROFIBRIL-ASSOCIATED GLYCOPROTEIN 4"/>
    <property type="match status" value="1"/>
</dbReference>
<sequence length="249" mass="28393">MRYCLLTLLLPLVVKCNPVVRKTLPYDCEDLYQNGSNHSGVYTIYPATADKPVSVYCDMGCTEDGNQDYHKGGQWTVILKRVDGTVNFYRPWDAYKKGFGNADGEYWLGLEAIFRLTWGVKYELRVDMEDFEGGSAYAQYPSFSIDSEDDGYKLHLSGYVDGGAGDSLSYVNGYKFSTYDKDQDGSSSNCADTYHGGFWFYSCHYTNPTGLYKGKGQATPDQMSWYHWKSRYYSLKSIMMKIKRVTLPE</sequence>
<dbReference type="SMART" id="SM00186">
    <property type="entry name" value="FBG"/>
    <property type="match status" value="1"/>
</dbReference>
<dbReference type="Gene3D" id="3.90.215.10">
    <property type="entry name" value="Gamma Fibrinogen, chain A, domain 1"/>
    <property type="match status" value="1"/>
</dbReference>
<dbReference type="AlphaFoldDB" id="A0ABD1JI25"/>
<accession>A0ABD1JI25</accession>
<organism evidence="4 5">
    <name type="scientific">Coilia grayii</name>
    <name type="common">Gray's grenadier anchovy</name>
    <dbReference type="NCBI Taxonomy" id="363190"/>
    <lineage>
        <taxon>Eukaryota</taxon>
        <taxon>Metazoa</taxon>
        <taxon>Chordata</taxon>
        <taxon>Craniata</taxon>
        <taxon>Vertebrata</taxon>
        <taxon>Euteleostomi</taxon>
        <taxon>Actinopterygii</taxon>
        <taxon>Neopterygii</taxon>
        <taxon>Teleostei</taxon>
        <taxon>Clupei</taxon>
        <taxon>Clupeiformes</taxon>
        <taxon>Clupeoidei</taxon>
        <taxon>Engraulidae</taxon>
        <taxon>Coilinae</taxon>
        <taxon>Coilia</taxon>
    </lineage>
</organism>
<evidence type="ECO:0000313" key="5">
    <source>
        <dbReference type="Proteomes" id="UP001591681"/>
    </source>
</evidence>
<evidence type="ECO:0000313" key="4">
    <source>
        <dbReference type="EMBL" id="KAL2086386.1"/>
    </source>
</evidence>
<protein>
    <recommendedName>
        <fullName evidence="3">Fibrinogen C-terminal domain-containing protein</fullName>
    </recommendedName>
</protein>
<keyword evidence="1" id="KW-1015">Disulfide bond</keyword>
<dbReference type="PROSITE" id="PS51406">
    <property type="entry name" value="FIBRINOGEN_C_2"/>
    <property type="match status" value="1"/>
</dbReference>
<reference evidence="4 5" key="1">
    <citation type="submission" date="2024-09" db="EMBL/GenBank/DDBJ databases">
        <title>A chromosome-level genome assembly of Gray's grenadier anchovy, Coilia grayii.</title>
        <authorList>
            <person name="Fu Z."/>
        </authorList>
    </citation>
    <scope>NUCLEOTIDE SEQUENCE [LARGE SCALE GENOMIC DNA]</scope>
    <source>
        <strain evidence="4">G4</strain>
        <tissue evidence="4">Muscle</tissue>
    </source>
</reference>
<comment type="caution">
    <text evidence="4">The sequence shown here is derived from an EMBL/GenBank/DDBJ whole genome shotgun (WGS) entry which is preliminary data.</text>
</comment>
<dbReference type="SUPFAM" id="SSF56496">
    <property type="entry name" value="Fibrinogen C-terminal domain-like"/>
    <property type="match status" value="1"/>
</dbReference>
<evidence type="ECO:0000259" key="3">
    <source>
        <dbReference type="PROSITE" id="PS51406"/>
    </source>
</evidence>
<name>A0ABD1JI25_9TELE</name>
<dbReference type="Pfam" id="PF00147">
    <property type="entry name" value="Fibrinogen_C"/>
    <property type="match status" value="1"/>
</dbReference>
<dbReference type="PANTHER" id="PTHR19143">
    <property type="entry name" value="FIBRINOGEN/TENASCIN/ANGIOPOEITIN"/>
    <property type="match status" value="1"/>
</dbReference>
<evidence type="ECO:0000256" key="1">
    <source>
        <dbReference type="ARBA" id="ARBA00023157"/>
    </source>
</evidence>
<feature type="domain" description="Fibrinogen C-terminal" evidence="3">
    <location>
        <begin position="19"/>
        <end position="246"/>
    </location>
</feature>
<evidence type="ECO:0000256" key="2">
    <source>
        <dbReference type="SAM" id="SignalP"/>
    </source>
</evidence>
<keyword evidence="2" id="KW-0732">Signal</keyword>
<feature type="signal peptide" evidence="2">
    <location>
        <begin position="1"/>
        <end position="16"/>
    </location>
</feature>
<dbReference type="InterPro" id="IPR036056">
    <property type="entry name" value="Fibrinogen-like_C"/>
</dbReference>
<feature type="chain" id="PRO_5044781521" description="Fibrinogen C-terminal domain-containing protein" evidence="2">
    <location>
        <begin position="17"/>
        <end position="249"/>
    </location>
</feature>
<gene>
    <name evidence="4" type="ORF">ACEWY4_017445</name>
</gene>
<proteinExistence type="predicted"/>
<dbReference type="EMBL" id="JBHFQA010000015">
    <property type="protein sequence ID" value="KAL2086386.1"/>
    <property type="molecule type" value="Genomic_DNA"/>
</dbReference>
<dbReference type="FunFam" id="3.90.215.10:FF:000001">
    <property type="entry name" value="Tenascin isoform 1"/>
    <property type="match status" value="1"/>
</dbReference>
<dbReference type="CDD" id="cd00087">
    <property type="entry name" value="FReD"/>
    <property type="match status" value="1"/>
</dbReference>
<keyword evidence="5" id="KW-1185">Reference proteome</keyword>